<dbReference type="Pfam" id="PF00990">
    <property type="entry name" value="GGDEF"/>
    <property type="match status" value="1"/>
</dbReference>
<dbReference type="Gene3D" id="3.30.450.20">
    <property type="entry name" value="PAS domain"/>
    <property type="match status" value="1"/>
</dbReference>
<dbReference type="InterPro" id="IPR000160">
    <property type="entry name" value="GGDEF_dom"/>
</dbReference>
<dbReference type="Proteomes" id="UP001144471">
    <property type="component" value="Unassembled WGS sequence"/>
</dbReference>
<dbReference type="SUPFAM" id="SSF103190">
    <property type="entry name" value="Sensory domain-like"/>
    <property type="match status" value="1"/>
</dbReference>
<sequence length="515" mass="58644">MKIRDQVYLISFVSSIIPLVLLALLTFFTLEYELRRSEEEKLDLVFTRGEMYLDDIFTNLDSRLEMLSDIYLDHDAEEVQEYMDIFSQRSDGVEYFAFGSSDGGMYVGDGSPDTFPEEYDPRTRPWYEGAVKTDGYFLSEVFVHAVTEAPALTISKRVESGGRVEGVMAALINIGDIERALIKNKRGKLTDFFVINGRGDLVINTGDSRENFEKYKEEFIGLMEEEDLIIEYRGQNRLYHSHAVPGVNLTIIGGILESELMAPVARLQKIMLFIVLLTISISAILTLVFGRRFANSLSRLSHIIDNIARGNYSKNIVKLTDFIDVNSELYLVKEGIKRMQEEIRNREARLKMISETDPLTKIFNRGAVMDMIEMELQRSNTFGTEFSLIMFDLDHFKNLNDTYGHQFGDEVLQEVTKTASETLKKADVIGRYGGEEFLILLPDTELEGGRATAERVRSKIMNLQWRNEIQVTASFGVTHCCGGGEELSDLLTSVDSLLYRAKKKGRNRVEIKKKV</sequence>
<dbReference type="AlphaFoldDB" id="A0A9W6GP14"/>
<dbReference type="PANTHER" id="PTHR45138:SF9">
    <property type="entry name" value="DIGUANYLATE CYCLASE DGCM-RELATED"/>
    <property type="match status" value="1"/>
</dbReference>
<dbReference type="FunFam" id="3.30.70.270:FF:000001">
    <property type="entry name" value="Diguanylate cyclase domain protein"/>
    <property type="match status" value="1"/>
</dbReference>
<name>A0A9W6GP14_9FUSO</name>
<dbReference type="InterPro" id="IPR003660">
    <property type="entry name" value="HAMP_dom"/>
</dbReference>
<dbReference type="GO" id="GO:0005886">
    <property type="term" value="C:plasma membrane"/>
    <property type="evidence" value="ECO:0007669"/>
    <property type="project" value="UniProtKB-SubCell"/>
</dbReference>
<keyword evidence="4 6" id="KW-1133">Transmembrane helix</keyword>
<keyword evidence="5 6" id="KW-0472">Membrane</keyword>
<dbReference type="PANTHER" id="PTHR45138">
    <property type="entry name" value="REGULATORY COMPONENTS OF SENSORY TRANSDUCTION SYSTEM"/>
    <property type="match status" value="1"/>
</dbReference>
<dbReference type="PROSITE" id="PS50885">
    <property type="entry name" value="HAMP"/>
    <property type="match status" value="1"/>
</dbReference>
<keyword evidence="10" id="KW-1185">Reference proteome</keyword>
<comment type="subcellular location">
    <subcellularLocation>
        <location evidence="1">Cell membrane</location>
        <topology evidence="1">Multi-pass membrane protein</topology>
    </subcellularLocation>
</comment>
<protein>
    <recommendedName>
        <fullName evidence="11">Diguanylate cyclase (GGDEF) domain-containing protein</fullName>
    </recommendedName>
</protein>
<feature type="domain" description="GGDEF" evidence="8">
    <location>
        <begin position="384"/>
        <end position="514"/>
    </location>
</feature>
<dbReference type="InterPro" id="IPR029787">
    <property type="entry name" value="Nucleotide_cyclase"/>
</dbReference>
<evidence type="ECO:0000256" key="2">
    <source>
        <dbReference type="ARBA" id="ARBA00022475"/>
    </source>
</evidence>
<evidence type="ECO:0000256" key="1">
    <source>
        <dbReference type="ARBA" id="ARBA00004651"/>
    </source>
</evidence>
<dbReference type="Pfam" id="PF02743">
    <property type="entry name" value="dCache_1"/>
    <property type="match status" value="1"/>
</dbReference>
<gene>
    <name evidence="9" type="ORF">PM10SUCC1_36820</name>
</gene>
<feature type="transmembrane region" description="Helical" evidence="6">
    <location>
        <begin position="270"/>
        <end position="290"/>
    </location>
</feature>
<dbReference type="GO" id="GO:0052621">
    <property type="term" value="F:diguanylate cyclase activity"/>
    <property type="evidence" value="ECO:0007669"/>
    <property type="project" value="TreeGrafter"/>
</dbReference>
<dbReference type="PROSITE" id="PS50887">
    <property type="entry name" value="GGDEF"/>
    <property type="match status" value="1"/>
</dbReference>
<dbReference type="InterPro" id="IPR033479">
    <property type="entry name" value="dCache_1"/>
</dbReference>
<dbReference type="EMBL" id="BSDY01000037">
    <property type="protein sequence ID" value="GLI58168.1"/>
    <property type="molecule type" value="Genomic_DNA"/>
</dbReference>
<dbReference type="SMART" id="SM00267">
    <property type="entry name" value="GGDEF"/>
    <property type="match status" value="1"/>
</dbReference>
<evidence type="ECO:0000256" key="6">
    <source>
        <dbReference type="SAM" id="Phobius"/>
    </source>
</evidence>
<evidence type="ECO:0008006" key="11">
    <source>
        <dbReference type="Google" id="ProtNLM"/>
    </source>
</evidence>
<evidence type="ECO:0000259" key="8">
    <source>
        <dbReference type="PROSITE" id="PS50887"/>
    </source>
</evidence>
<dbReference type="Gene3D" id="6.10.340.10">
    <property type="match status" value="1"/>
</dbReference>
<dbReference type="InterPro" id="IPR050469">
    <property type="entry name" value="Diguanylate_Cyclase"/>
</dbReference>
<keyword evidence="2" id="KW-1003">Cell membrane</keyword>
<dbReference type="GO" id="GO:0007165">
    <property type="term" value="P:signal transduction"/>
    <property type="evidence" value="ECO:0007669"/>
    <property type="project" value="InterPro"/>
</dbReference>
<comment type="caution">
    <text evidence="9">The sequence shown here is derived from an EMBL/GenBank/DDBJ whole genome shotgun (WGS) entry which is preliminary data.</text>
</comment>
<dbReference type="Gene3D" id="3.30.70.270">
    <property type="match status" value="1"/>
</dbReference>
<dbReference type="CDD" id="cd18773">
    <property type="entry name" value="PDC1_HK_sensor"/>
    <property type="match status" value="1"/>
</dbReference>
<feature type="domain" description="HAMP" evidence="7">
    <location>
        <begin position="291"/>
        <end position="348"/>
    </location>
</feature>
<evidence type="ECO:0000256" key="5">
    <source>
        <dbReference type="ARBA" id="ARBA00023136"/>
    </source>
</evidence>
<dbReference type="NCBIfam" id="TIGR00254">
    <property type="entry name" value="GGDEF"/>
    <property type="match status" value="1"/>
</dbReference>
<reference evidence="9" key="1">
    <citation type="submission" date="2022-12" db="EMBL/GenBank/DDBJ databases">
        <title>Reference genome sequencing for broad-spectrum identification of bacterial and archaeal isolates by mass spectrometry.</title>
        <authorList>
            <person name="Sekiguchi Y."/>
            <person name="Tourlousse D.M."/>
        </authorList>
    </citation>
    <scope>NUCLEOTIDE SEQUENCE</scope>
    <source>
        <strain evidence="9">10succ1</strain>
    </source>
</reference>
<dbReference type="SUPFAM" id="SSF55073">
    <property type="entry name" value="Nucleotide cyclase"/>
    <property type="match status" value="1"/>
</dbReference>
<evidence type="ECO:0000313" key="9">
    <source>
        <dbReference type="EMBL" id="GLI58168.1"/>
    </source>
</evidence>
<feature type="transmembrane region" description="Helical" evidence="6">
    <location>
        <begin position="7"/>
        <end position="30"/>
    </location>
</feature>
<dbReference type="InterPro" id="IPR043128">
    <property type="entry name" value="Rev_trsase/Diguanyl_cyclase"/>
</dbReference>
<dbReference type="CDD" id="cd01949">
    <property type="entry name" value="GGDEF"/>
    <property type="match status" value="1"/>
</dbReference>
<accession>A0A9W6GP14</accession>
<evidence type="ECO:0000259" key="7">
    <source>
        <dbReference type="PROSITE" id="PS50885"/>
    </source>
</evidence>
<proteinExistence type="predicted"/>
<evidence type="ECO:0000313" key="10">
    <source>
        <dbReference type="Proteomes" id="UP001144471"/>
    </source>
</evidence>
<evidence type="ECO:0000256" key="4">
    <source>
        <dbReference type="ARBA" id="ARBA00022989"/>
    </source>
</evidence>
<organism evidence="9 10">
    <name type="scientific">Propionigenium maris DSM 9537</name>
    <dbReference type="NCBI Taxonomy" id="1123000"/>
    <lineage>
        <taxon>Bacteria</taxon>
        <taxon>Fusobacteriati</taxon>
        <taxon>Fusobacteriota</taxon>
        <taxon>Fusobacteriia</taxon>
        <taxon>Fusobacteriales</taxon>
        <taxon>Fusobacteriaceae</taxon>
        <taxon>Propionigenium</taxon>
    </lineage>
</organism>
<dbReference type="RefSeq" id="WP_281837844.1">
    <property type="nucleotide sequence ID" value="NZ_BSDY01000037.1"/>
</dbReference>
<keyword evidence="3 6" id="KW-0812">Transmembrane</keyword>
<evidence type="ECO:0000256" key="3">
    <source>
        <dbReference type="ARBA" id="ARBA00022692"/>
    </source>
</evidence>
<dbReference type="InterPro" id="IPR029151">
    <property type="entry name" value="Sensor-like_sf"/>
</dbReference>